<protein>
    <submittedName>
        <fullName evidence="4">ABC transporter substrate-binding protein</fullName>
    </submittedName>
</protein>
<dbReference type="PROSITE" id="PS51318">
    <property type="entry name" value="TAT"/>
    <property type="match status" value="1"/>
</dbReference>
<feature type="region of interest" description="Disordered" evidence="2">
    <location>
        <begin position="1"/>
        <end position="21"/>
    </location>
</feature>
<dbReference type="PANTHER" id="PTHR30535:SF4">
    <property type="entry name" value="HEMIN-BINDING PERIPLASMIC PROTEIN HMUT"/>
    <property type="match status" value="1"/>
</dbReference>
<feature type="domain" description="Fe/B12 periplasmic-binding" evidence="3">
    <location>
        <begin position="117"/>
        <end position="376"/>
    </location>
</feature>
<dbReference type="InterPro" id="IPR006311">
    <property type="entry name" value="TAT_signal"/>
</dbReference>
<dbReference type="InterPro" id="IPR050902">
    <property type="entry name" value="ABC_Transporter_SBP"/>
</dbReference>
<evidence type="ECO:0000313" key="5">
    <source>
        <dbReference type="Proteomes" id="UP001055868"/>
    </source>
</evidence>
<dbReference type="PANTHER" id="PTHR30535">
    <property type="entry name" value="VITAMIN B12-BINDING PROTEIN"/>
    <property type="match status" value="1"/>
</dbReference>
<feature type="compositionally biased region" description="Low complexity" evidence="2">
    <location>
        <begin position="1"/>
        <end position="15"/>
    </location>
</feature>
<dbReference type="Proteomes" id="UP001055868">
    <property type="component" value="Chromosome"/>
</dbReference>
<sequence>MTSSRPLPRTSSPETSVRRPLARRSLLGIAPSAAVLAALTACGAGSQSAEDAASDGGSSDGGSGSAAGGAQGAPSDLPEGWTWVEGTDLPSASATPELPVTVTDGTGEKVEVKDISKIIVGGEDVADILAALGLQKNIYAAPTNSVAQAALDAPEHYEFSQKTGVEGLLSVKGTLFIGNNVKRHGKPAAQFREAGVDAVVVDDQQPIADKIRAVAEYVGAKDAGEELASTVEDQLDQAASDAKGTGIDGLRILAVTSSGAGGANAVVGTGTAAADIIEAAGATSVGVEEGLRGYSVKYSDEGLLDTKPDVILTGDGDLEEWGGLEGFLSAFPTLAQTPAGTSNTFFLMPSEQIKVSGVGVGAGAIALVKALAAVAK</sequence>
<feature type="region of interest" description="Disordered" evidence="2">
    <location>
        <begin position="46"/>
        <end position="105"/>
    </location>
</feature>
<name>A0ABY4N7Y2_9MICO</name>
<keyword evidence="5" id="KW-1185">Reference proteome</keyword>
<dbReference type="EMBL" id="CP097218">
    <property type="protein sequence ID" value="UQN29510.1"/>
    <property type="molecule type" value="Genomic_DNA"/>
</dbReference>
<evidence type="ECO:0000256" key="2">
    <source>
        <dbReference type="SAM" id="MobiDB-lite"/>
    </source>
</evidence>
<organism evidence="4 5">
    <name type="scientific">Brachybacterium kimchii</name>
    <dbReference type="NCBI Taxonomy" id="2942909"/>
    <lineage>
        <taxon>Bacteria</taxon>
        <taxon>Bacillati</taxon>
        <taxon>Actinomycetota</taxon>
        <taxon>Actinomycetes</taxon>
        <taxon>Micrococcales</taxon>
        <taxon>Dermabacteraceae</taxon>
        <taxon>Brachybacterium</taxon>
    </lineage>
</organism>
<feature type="compositionally biased region" description="Gly residues" evidence="2">
    <location>
        <begin position="58"/>
        <end position="71"/>
    </location>
</feature>
<reference evidence="4" key="1">
    <citation type="submission" date="2022-05" db="EMBL/GenBank/DDBJ databases">
        <title>Genomic analysis of Brachybacterium sp. CBA3104.</title>
        <authorList>
            <person name="Roh S.W."/>
            <person name="Kim Y.B."/>
            <person name="Kim Y."/>
        </authorList>
    </citation>
    <scope>NUCLEOTIDE SEQUENCE</scope>
    <source>
        <strain evidence="4">CBA3104</strain>
    </source>
</reference>
<dbReference type="PROSITE" id="PS50983">
    <property type="entry name" value="FE_B12_PBP"/>
    <property type="match status" value="1"/>
</dbReference>
<evidence type="ECO:0000313" key="4">
    <source>
        <dbReference type="EMBL" id="UQN29510.1"/>
    </source>
</evidence>
<dbReference type="InterPro" id="IPR002491">
    <property type="entry name" value="ABC_transptr_periplasmic_BD"/>
</dbReference>
<accession>A0ABY4N7Y2</accession>
<dbReference type="Gene3D" id="3.40.50.1980">
    <property type="entry name" value="Nitrogenase molybdenum iron protein domain"/>
    <property type="match status" value="2"/>
</dbReference>
<comment type="similarity">
    <text evidence="1">Belongs to the bacterial solute-binding protein 8 family.</text>
</comment>
<evidence type="ECO:0000256" key="1">
    <source>
        <dbReference type="ARBA" id="ARBA00008814"/>
    </source>
</evidence>
<feature type="compositionally biased region" description="Low complexity" evidence="2">
    <location>
        <begin position="46"/>
        <end position="57"/>
    </location>
</feature>
<proteinExistence type="inferred from homology"/>
<gene>
    <name evidence="4" type="ORF">M4486_18030</name>
</gene>
<evidence type="ECO:0000259" key="3">
    <source>
        <dbReference type="PROSITE" id="PS50983"/>
    </source>
</evidence>
<dbReference type="Pfam" id="PF01497">
    <property type="entry name" value="Peripla_BP_2"/>
    <property type="match status" value="1"/>
</dbReference>
<dbReference type="SUPFAM" id="SSF53807">
    <property type="entry name" value="Helical backbone' metal receptor"/>
    <property type="match status" value="1"/>
</dbReference>
<dbReference type="RefSeq" id="WP_249478707.1">
    <property type="nucleotide sequence ID" value="NZ_CP097218.1"/>
</dbReference>